<dbReference type="Proteomes" id="UP000176532">
    <property type="component" value="Unassembled WGS sequence"/>
</dbReference>
<feature type="transmembrane region" description="Helical" evidence="1">
    <location>
        <begin position="9"/>
        <end position="27"/>
    </location>
</feature>
<evidence type="ECO:0000256" key="1">
    <source>
        <dbReference type="SAM" id="Phobius"/>
    </source>
</evidence>
<accession>A0A1F6M8U7</accession>
<feature type="transmembrane region" description="Helical" evidence="1">
    <location>
        <begin position="118"/>
        <end position="138"/>
    </location>
</feature>
<organism evidence="2 3">
    <name type="scientific">Candidatus Magasanikbacteria bacterium RIFCSPHIGHO2_02_FULL_50_9b</name>
    <dbReference type="NCBI Taxonomy" id="1798682"/>
    <lineage>
        <taxon>Bacteria</taxon>
        <taxon>Candidatus Magasanikiibacteriota</taxon>
    </lineage>
</organism>
<protein>
    <submittedName>
        <fullName evidence="2">Uncharacterized protein</fullName>
    </submittedName>
</protein>
<keyword evidence="1" id="KW-1133">Transmembrane helix</keyword>
<name>A0A1F6M8U7_9BACT</name>
<evidence type="ECO:0000313" key="2">
    <source>
        <dbReference type="EMBL" id="OGH67998.1"/>
    </source>
</evidence>
<keyword evidence="1" id="KW-0812">Transmembrane</keyword>
<gene>
    <name evidence="2" type="ORF">A3C15_02995</name>
</gene>
<dbReference type="AlphaFoldDB" id="A0A1F6M8U7"/>
<dbReference type="EMBL" id="MFQD01000021">
    <property type="protein sequence ID" value="OGH67998.1"/>
    <property type="molecule type" value="Genomic_DNA"/>
</dbReference>
<comment type="caution">
    <text evidence="2">The sequence shown here is derived from an EMBL/GenBank/DDBJ whole genome shotgun (WGS) entry which is preliminary data.</text>
</comment>
<dbReference type="STRING" id="1798682.A3C15_02995"/>
<reference evidence="2 3" key="1">
    <citation type="journal article" date="2016" name="Nat. Commun.">
        <title>Thousands of microbial genomes shed light on interconnected biogeochemical processes in an aquifer system.</title>
        <authorList>
            <person name="Anantharaman K."/>
            <person name="Brown C.T."/>
            <person name="Hug L.A."/>
            <person name="Sharon I."/>
            <person name="Castelle C.J."/>
            <person name="Probst A.J."/>
            <person name="Thomas B.C."/>
            <person name="Singh A."/>
            <person name="Wilkins M.J."/>
            <person name="Karaoz U."/>
            <person name="Brodie E.L."/>
            <person name="Williams K.H."/>
            <person name="Hubbard S.S."/>
            <person name="Banfield J.F."/>
        </authorList>
    </citation>
    <scope>NUCLEOTIDE SEQUENCE [LARGE SCALE GENOMIC DNA]</scope>
</reference>
<sequence length="146" mass="17303">MRHRLFQSWLLPIGLTTLLFLGYLVAGLNHEESAEQYLKGLTLLQHFGIHFVTGVFFGLLFIIGYRIFQQKRAYEPVVLFITIALSHWPDIRFAYRKLPHDPWEIIFLLHTVVDEVRVLFWVLLVIDIVLATLYFRLLKIFPHQQI</sequence>
<feature type="transmembrane region" description="Helical" evidence="1">
    <location>
        <begin position="47"/>
        <end position="65"/>
    </location>
</feature>
<keyword evidence="1" id="KW-0472">Membrane</keyword>
<feature type="transmembrane region" description="Helical" evidence="1">
    <location>
        <begin position="77"/>
        <end position="95"/>
    </location>
</feature>
<evidence type="ECO:0000313" key="3">
    <source>
        <dbReference type="Proteomes" id="UP000176532"/>
    </source>
</evidence>
<proteinExistence type="predicted"/>